<feature type="transmembrane region" description="Helical" evidence="1">
    <location>
        <begin position="49"/>
        <end position="67"/>
    </location>
</feature>
<reference evidence="2 3" key="1">
    <citation type="submission" date="2019-03" db="EMBL/GenBank/DDBJ databases">
        <title>Freshwater and sediment microbial communities from various areas in North America, analyzing microbe dynamics in response to fracking.</title>
        <authorList>
            <person name="Lamendella R."/>
        </authorList>
    </citation>
    <scope>NUCLEOTIDE SEQUENCE [LARGE SCALE GENOMIC DNA]</scope>
    <source>
        <strain evidence="2 3">74A</strain>
    </source>
</reference>
<dbReference type="EMBL" id="SLWF01000025">
    <property type="protein sequence ID" value="TCN81253.1"/>
    <property type="molecule type" value="Genomic_DNA"/>
</dbReference>
<proteinExistence type="predicted"/>
<organism evidence="2 3">
    <name type="scientific">Shewanella fodinae</name>
    <dbReference type="NCBI Taxonomy" id="552357"/>
    <lineage>
        <taxon>Bacteria</taxon>
        <taxon>Pseudomonadati</taxon>
        <taxon>Pseudomonadota</taxon>
        <taxon>Gammaproteobacteria</taxon>
        <taxon>Alteromonadales</taxon>
        <taxon>Shewanellaceae</taxon>
        <taxon>Shewanella</taxon>
    </lineage>
</organism>
<feature type="transmembrane region" description="Helical" evidence="1">
    <location>
        <begin position="95"/>
        <end position="113"/>
    </location>
</feature>
<keyword evidence="3" id="KW-1185">Reference proteome</keyword>
<gene>
    <name evidence="2" type="ORF">EDC91_12515</name>
</gene>
<keyword evidence="1" id="KW-0812">Transmembrane</keyword>
<evidence type="ECO:0000313" key="2">
    <source>
        <dbReference type="EMBL" id="TCN81253.1"/>
    </source>
</evidence>
<name>A0A4R2F610_9GAMM</name>
<dbReference type="AlphaFoldDB" id="A0A4R2F610"/>
<dbReference type="Proteomes" id="UP000294832">
    <property type="component" value="Unassembled WGS sequence"/>
</dbReference>
<keyword evidence="1" id="KW-1133">Transmembrane helix</keyword>
<evidence type="ECO:0000256" key="1">
    <source>
        <dbReference type="SAM" id="Phobius"/>
    </source>
</evidence>
<evidence type="ECO:0000313" key="3">
    <source>
        <dbReference type="Proteomes" id="UP000294832"/>
    </source>
</evidence>
<comment type="caution">
    <text evidence="2">The sequence shown here is derived from an EMBL/GenBank/DDBJ whole genome shotgun (WGS) entry which is preliminary data.</text>
</comment>
<keyword evidence="1" id="KW-0472">Membrane</keyword>
<protein>
    <recommendedName>
        <fullName evidence="4">DUF3137 domain-containing protein</fullName>
    </recommendedName>
</protein>
<accession>A0A4R2F610</accession>
<sequence>MTTSNNQKIDQLLRSMKQSLAGVHDETSLYALLQPALNFHGPIRYNNRWPWSMTLGGLLLILLLWLLDSGQLNALPPDMLNGLWWLVRPLYQLPFGPWSPFVLLTVIGIWLLLSRYQRFKGLVDAIWHKNLLLDNQLQELSCQPEAKAREFERRFFEFNRGNHKRSIDWLCQGHYQGEQHQFDYQLFDFHYVDKHTTTTTDSKGRSHTRTTYSHYHRYGVIMSFGFTRDLNILGYSNSGQRGIKWEPASLEFRKQFKVLAGVEMTAAKFFKPAVVEQLQQLGQKLRKLNLEFNSQAELCLTVADSDFANVPCPLGLEDAQAFLSLLQQQTRLVKLDAALHTIHQLLVYNDNNF</sequence>
<evidence type="ECO:0008006" key="4">
    <source>
        <dbReference type="Google" id="ProtNLM"/>
    </source>
</evidence>